<dbReference type="EMBL" id="CP017781">
    <property type="protein sequence ID" value="AOZ69772.1"/>
    <property type="molecule type" value="Genomic_DNA"/>
</dbReference>
<evidence type="ECO:0000256" key="1">
    <source>
        <dbReference type="SAM" id="SignalP"/>
    </source>
</evidence>
<accession>A0A1D9MD46</accession>
<feature type="signal peptide" evidence="1">
    <location>
        <begin position="1"/>
        <end position="20"/>
    </location>
</feature>
<evidence type="ECO:0000313" key="4">
    <source>
        <dbReference type="Proteomes" id="UP000176562"/>
    </source>
</evidence>
<dbReference type="PANTHER" id="PTHR39176">
    <property type="entry name" value="PERIPLASMIC PROTEIN-RELATED"/>
    <property type="match status" value="1"/>
</dbReference>
<keyword evidence="1" id="KW-0732">Signal</keyword>
<dbReference type="Proteomes" id="UP000176562">
    <property type="component" value="Chromosome"/>
</dbReference>
<feature type="chain" id="PRO_5009443530" description="Lysozyme inhibitor LprI-like N-terminal domain-containing protein" evidence="1">
    <location>
        <begin position="21"/>
        <end position="159"/>
    </location>
</feature>
<dbReference type="KEGG" id="rhp:LPB142_10945"/>
<dbReference type="Gene3D" id="1.20.1270.180">
    <property type="match status" value="1"/>
</dbReference>
<keyword evidence="4" id="KW-1185">Reference proteome</keyword>
<evidence type="ECO:0000313" key="3">
    <source>
        <dbReference type="EMBL" id="AOZ69772.1"/>
    </source>
</evidence>
<dbReference type="Pfam" id="PF07007">
    <property type="entry name" value="LprI"/>
    <property type="match status" value="1"/>
</dbReference>
<sequence>MRPVLPATLSLLLVALPAGAQDLPADAVAGMEESVRACFAEYSPYAEGPSCLGQAAQGCLGATDQSTLSTVACIGAETAVWDDLLNTEYKARRAEMTAAGLSEKLLDAQRAWIAYRDAECGLEVARWGDASLAGVVGANCLMEMTATRAAQLRDKKADP</sequence>
<name>A0A1D9MD46_9RHOB</name>
<dbReference type="InterPro" id="IPR009739">
    <property type="entry name" value="LprI-like_N"/>
</dbReference>
<protein>
    <recommendedName>
        <fullName evidence="2">Lysozyme inhibitor LprI-like N-terminal domain-containing protein</fullName>
    </recommendedName>
</protein>
<dbReference type="AlphaFoldDB" id="A0A1D9MD46"/>
<evidence type="ECO:0000259" key="2">
    <source>
        <dbReference type="Pfam" id="PF07007"/>
    </source>
</evidence>
<dbReference type="PANTHER" id="PTHR39176:SF1">
    <property type="entry name" value="PERIPLASMIC PROTEIN"/>
    <property type="match status" value="1"/>
</dbReference>
<reference evidence="3 4" key="1">
    <citation type="submission" date="2016-10" db="EMBL/GenBank/DDBJ databases">
        <title>Rhodobacter sp. LPB0142, isolated from sea water.</title>
        <authorList>
            <person name="Kim E."/>
            <person name="Yi H."/>
        </authorList>
    </citation>
    <scope>NUCLEOTIDE SEQUENCE [LARGE SCALE GENOMIC DNA]</scope>
    <source>
        <strain evidence="3 4">LPB0142</strain>
    </source>
</reference>
<organism evidence="3 4">
    <name type="scientific">Rhodobacter xanthinilyticus</name>
    <dbReference type="NCBI Taxonomy" id="1850250"/>
    <lineage>
        <taxon>Bacteria</taxon>
        <taxon>Pseudomonadati</taxon>
        <taxon>Pseudomonadota</taxon>
        <taxon>Alphaproteobacteria</taxon>
        <taxon>Rhodobacterales</taxon>
        <taxon>Rhodobacter group</taxon>
        <taxon>Rhodobacter</taxon>
    </lineage>
</organism>
<feature type="domain" description="Lysozyme inhibitor LprI-like N-terminal" evidence="2">
    <location>
        <begin position="64"/>
        <end position="152"/>
    </location>
</feature>
<proteinExistence type="predicted"/>
<gene>
    <name evidence="3" type="ORF">LPB142_10945</name>
</gene>
<dbReference type="STRING" id="1850250.LPB142_10945"/>
<dbReference type="RefSeq" id="WP_068766640.1">
    <property type="nucleotide sequence ID" value="NZ_CP017781.1"/>
</dbReference>